<evidence type="ECO:0000256" key="3">
    <source>
        <dbReference type="ARBA" id="ARBA00022792"/>
    </source>
</evidence>
<dbReference type="InterPro" id="IPR044202">
    <property type="entry name" value="LETM1/MDM38-like"/>
</dbReference>
<keyword evidence="4 9" id="KW-1133">Transmembrane helix</keyword>
<evidence type="ECO:0000256" key="4">
    <source>
        <dbReference type="ARBA" id="ARBA00022989"/>
    </source>
</evidence>
<evidence type="ECO:0000256" key="1">
    <source>
        <dbReference type="ARBA" id="ARBA00004434"/>
    </source>
</evidence>
<dbReference type="Proteomes" id="UP000799640">
    <property type="component" value="Unassembled WGS sequence"/>
</dbReference>
<evidence type="ECO:0000313" key="11">
    <source>
        <dbReference type="EMBL" id="KAF2399855.1"/>
    </source>
</evidence>
<evidence type="ECO:0000259" key="10">
    <source>
        <dbReference type="PROSITE" id="PS51758"/>
    </source>
</evidence>
<protein>
    <recommendedName>
        <fullName evidence="10">Letm1 RBD domain-containing protein</fullName>
    </recommendedName>
</protein>
<keyword evidence="5 7" id="KW-0496">Mitochondrion</keyword>
<dbReference type="AlphaFoldDB" id="A0A6G1HVU3"/>
<feature type="region of interest" description="Disordered" evidence="8">
    <location>
        <begin position="44"/>
        <end position="78"/>
    </location>
</feature>
<name>A0A6G1HVU3_9PEZI</name>
<dbReference type="PROSITE" id="PS51758">
    <property type="entry name" value="LETM1_RBD"/>
    <property type="match status" value="1"/>
</dbReference>
<feature type="compositionally biased region" description="Polar residues" evidence="8">
    <location>
        <begin position="44"/>
        <end position="55"/>
    </location>
</feature>
<dbReference type="PANTHER" id="PTHR14009">
    <property type="entry name" value="LEUCINE ZIPPER-EF-HAND CONTAINING TRANSMEMBRANE PROTEIN"/>
    <property type="match status" value="1"/>
</dbReference>
<evidence type="ECO:0000256" key="6">
    <source>
        <dbReference type="ARBA" id="ARBA00023136"/>
    </source>
</evidence>
<dbReference type="GO" id="GO:0005743">
    <property type="term" value="C:mitochondrial inner membrane"/>
    <property type="evidence" value="ECO:0007669"/>
    <property type="project" value="UniProtKB-SubCell"/>
</dbReference>
<dbReference type="GO" id="GO:0030003">
    <property type="term" value="P:intracellular monoatomic cation homeostasis"/>
    <property type="evidence" value="ECO:0007669"/>
    <property type="project" value="TreeGrafter"/>
</dbReference>
<proteinExistence type="predicted"/>
<dbReference type="InterPro" id="IPR033122">
    <property type="entry name" value="LETM1-like_RBD"/>
</dbReference>
<dbReference type="PANTHER" id="PTHR14009:SF6">
    <property type="entry name" value="LETM1 RBD DOMAIN-CONTAINING PROTEIN"/>
    <property type="match status" value="1"/>
</dbReference>
<dbReference type="Pfam" id="PF07766">
    <property type="entry name" value="LETM1_RBD"/>
    <property type="match status" value="1"/>
</dbReference>
<dbReference type="EMBL" id="ML996696">
    <property type="protein sequence ID" value="KAF2399855.1"/>
    <property type="molecule type" value="Genomic_DNA"/>
</dbReference>
<keyword evidence="3" id="KW-0999">Mitochondrion inner membrane</keyword>
<reference evidence="11" key="1">
    <citation type="journal article" date="2020" name="Stud. Mycol.">
        <title>101 Dothideomycetes genomes: a test case for predicting lifestyles and emergence of pathogens.</title>
        <authorList>
            <person name="Haridas S."/>
            <person name="Albert R."/>
            <person name="Binder M."/>
            <person name="Bloem J."/>
            <person name="Labutti K."/>
            <person name="Salamov A."/>
            <person name="Andreopoulos B."/>
            <person name="Baker S."/>
            <person name="Barry K."/>
            <person name="Bills G."/>
            <person name="Bluhm B."/>
            <person name="Cannon C."/>
            <person name="Castanera R."/>
            <person name="Culley D."/>
            <person name="Daum C."/>
            <person name="Ezra D."/>
            <person name="Gonzalez J."/>
            <person name="Henrissat B."/>
            <person name="Kuo A."/>
            <person name="Liang C."/>
            <person name="Lipzen A."/>
            <person name="Lutzoni F."/>
            <person name="Magnuson J."/>
            <person name="Mondo S."/>
            <person name="Nolan M."/>
            <person name="Ohm R."/>
            <person name="Pangilinan J."/>
            <person name="Park H.-J."/>
            <person name="Ramirez L."/>
            <person name="Alfaro M."/>
            <person name="Sun H."/>
            <person name="Tritt A."/>
            <person name="Yoshinaga Y."/>
            <person name="Zwiers L.-H."/>
            <person name="Turgeon B."/>
            <person name="Goodwin S."/>
            <person name="Spatafora J."/>
            <person name="Crous P."/>
            <person name="Grigoriev I."/>
        </authorList>
    </citation>
    <scope>NUCLEOTIDE SEQUENCE</scope>
    <source>
        <strain evidence="11">CBS 262.69</strain>
    </source>
</reference>
<evidence type="ECO:0000313" key="12">
    <source>
        <dbReference type="Proteomes" id="UP000799640"/>
    </source>
</evidence>
<evidence type="ECO:0000256" key="2">
    <source>
        <dbReference type="ARBA" id="ARBA00022692"/>
    </source>
</evidence>
<organism evidence="11 12">
    <name type="scientific">Trichodelitschia bisporula</name>
    <dbReference type="NCBI Taxonomy" id="703511"/>
    <lineage>
        <taxon>Eukaryota</taxon>
        <taxon>Fungi</taxon>
        <taxon>Dikarya</taxon>
        <taxon>Ascomycota</taxon>
        <taxon>Pezizomycotina</taxon>
        <taxon>Dothideomycetes</taxon>
        <taxon>Dothideomycetes incertae sedis</taxon>
        <taxon>Phaeotrichales</taxon>
        <taxon>Phaeotrichaceae</taxon>
        <taxon>Trichodelitschia</taxon>
    </lineage>
</organism>
<keyword evidence="6 9" id="KW-0472">Membrane</keyword>
<comment type="subcellular location">
    <subcellularLocation>
        <location evidence="1">Mitochondrion inner membrane</location>
        <topology evidence="1">Single-pass membrane protein</topology>
    </subcellularLocation>
</comment>
<evidence type="ECO:0000256" key="9">
    <source>
        <dbReference type="SAM" id="Phobius"/>
    </source>
</evidence>
<dbReference type="OrthoDB" id="73691at2759"/>
<sequence>MTLHVPYSRLTAVGYHATVLTRHRFTPQFLPILATALSRNARCASSATSNPQTSLVGDRLNPPSSTLPPPLHLSKREPNQSKFSHLISIGRLYASFYKNGLKQIWTNHKLAKAVKEHSLSKSPSQSASSSLGDIPHPVLSRAEFQLILRARHDSLRIPIFVLLFLIIGEWLPLVVMFFTPVVPYTCRIPKQIDSGRKKAETQRRAGLELYKEPKGSKVSKDTKADNLSKQQLFRASAVLGLHSRLWDRLNGALKTPVLPPNTLLRWRLQRRLRYLEQDDALMLKDGGVNRLSSDELKMACEQRGIDVVGRDDKTLKKALDQWLHTSRSHGMLRVILSG</sequence>
<accession>A0A6G1HVU3</accession>
<feature type="transmembrane region" description="Helical" evidence="9">
    <location>
        <begin position="159"/>
        <end position="182"/>
    </location>
</feature>
<feature type="domain" description="Letm1 RBD" evidence="10">
    <location>
        <begin position="173"/>
        <end position="338"/>
    </location>
</feature>
<keyword evidence="2 9" id="KW-0812">Transmembrane</keyword>
<keyword evidence="12" id="KW-1185">Reference proteome</keyword>
<gene>
    <name evidence="11" type="ORF">EJ06DRAFT_522090</name>
</gene>
<evidence type="ECO:0000256" key="7">
    <source>
        <dbReference type="PROSITE-ProRule" id="PRU01094"/>
    </source>
</evidence>
<evidence type="ECO:0000256" key="8">
    <source>
        <dbReference type="SAM" id="MobiDB-lite"/>
    </source>
</evidence>
<dbReference type="GO" id="GO:0043022">
    <property type="term" value="F:ribosome binding"/>
    <property type="evidence" value="ECO:0007669"/>
    <property type="project" value="InterPro"/>
</dbReference>
<evidence type="ECO:0000256" key="5">
    <source>
        <dbReference type="ARBA" id="ARBA00023128"/>
    </source>
</evidence>